<sequence length="651" mass="75707">MDNPEVIKECVVSDIQRLRKLILDERCVEPKDMNAGDKVDHENNKLCSRTPLATNQIVLKKDEVNYLRMVLLLYRVVRPAVRIYFNHEIEPKLLRKTLKKNLTKMKNIYRKKNHSVINDDQWNLLSRNNPGKTVTSDDFDVRLMIYLLKTITTIKLGDLYPTEVDTSIGAMLSRIKFIRNEITQNLHEKLPVDLFNKYWDDMGQAVLELVSSQIVLNVGDKENTQFIEDLLKNEKDQLYHKRQKTKKCCVCEDDKYAIYIKLLPEKQWEELYEVEECTNQHSISCKIKICSTCVVPKKDLKLNVSVLVSLILYIPEILEYFISHFSDEKFEKILNDDQHTIYHSMKKEKCCKCKKDPTEKIILREKDWNTLFEKSDIIICKADKGKPCCCQYSVRKGIKKSSMDNILRCKIFDIAGPFGVINKIEQDALLYFLNWTVHDSSLPELLADLRIKEQLEKTFVNDKSLLDEILQESYYGSHIDGTSTNSRRFPTLYLSEQQRTKRRLPTNDNSEIDLKTMLHFDTENKAYSLNDHSEWKKQLEVINKIRRDIMQSSSGILELERFRDMMNSINKAVLHLEEKTHKADILQLVNNKNILAAVRNENQQHCDVLAGSQTGIMSSSSETTETTIISDTSIPTTQLEGPCNETLSNED</sequence>
<organism evidence="2 3">
    <name type="scientific">Mytilus edulis</name>
    <name type="common">Blue mussel</name>
    <dbReference type="NCBI Taxonomy" id="6550"/>
    <lineage>
        <taxon>Eukaryota</taxon>
        <taxon>Metazoa</taxon>
        <taxon>Spiralia</taxon>
        <taxon>Lophotrochozoa</taxon>
        <taxon>Mollusca</taxon>
        <taxon>Bivalvia</taxon>
        <taxon>Autobranchia</taxon>
        <taxon>Pteriomorphia</taxon>
        <taxon>Mytilida</taxon>
        <taxon>Mytiloidea</taxon>
        <taxon>Mytilidae</taxon>
        <taxon>Mytilinae</taxon>
        <taxon>Mytilus</taxon>
    </lineage>
</organism>
<comment type="caution">
    <text evidence="2">The sequence shown here is derived from an EMBL/GenBank/DDBJ whole genome shotgun (WGS) entry which is preliminary data.</text>
</comment>
<dbReference type="Proteomes" id="UP000683360">
    <property type="component" value="Unassembled WGS sequence"/>
</dbReference>
<dbReference type="AlphaFoldDB" id="A0A8S3RQ86"/>
<evidence type="ECO:0000313" key="2">
    <source>
        <dbReference type="EMBL" id="CAG2211280.1"/>
    </source>
</evidence>
<feature type="domain" description="DZIP3-like HEPN" evidence="1">
    <location>
        <begin position="96"/>
        <end position="213"/>
    </location>
</feature>
<name>A0A8S3RQ86_MYTED</name>
<proteinExistence type="predicted"/>
<dbReference type="Pfam" id="PF18738">
    <property type="entry name" value="HEPN_DZIP3"/>
    <property type="match status" value="1"/>
</dbReference>
<dbReference type="EMBL" id="CAJPWZ010001257">
    <property type="protein sequence ID" value="CAG2211280.1"/>
    <property type="molecule type" value="Genomic_DNA"/>
</dbReference>
<keyword evidence="3" id="KW-1185">Reference proteome</keyword>
<reference evidence="2" key="1">
    <citation type="submission" date="2021-03" db="EMBL/GenBank/DDBJ databases">
        <authorList>
            <person name="Bekaert M."/>
        </authorList>
    </citation>
    <scope>NUCLEOTIDE SEQUENCE</scope>
</reference>
<accession>A0A8S3RQ86</accession>
<dbReference type="InterPro" id="IPR041249">
    <property type="entry name" value="HEPN_DZIP3"/>
</dbReference>
<gene>
    <name evidence="2" type="ORF">MEDL_25327</name>
</gene>
<evidence type="ECO:0000313" key="3">
    <source>
        <dbReference type="Proteomes" id="UP000683360"/>
    </source>
</evidence>
<evidence type="ECO:0000259" key="1">
    <source>
        <dbReference type="Pfam" id="PF18738"/>
    </source>
</evidence>
<protein>
    <recommendedName>
        <fullName evidence="1">DZIP3-like HEPN domain-containing protein</fullName>
    </recommendedName>
</protein>